<dbReference type="Pfam" id="PF00589">
    <property type="entry name" value="Phage_integrase"/>
    <property type="match status" value="1"/>
</dbReference>
<comment type="caution">
    <text evidence="3">The sequence shown here is derived from an EMBL/GenBank/DDBJ whole genome shotgun (WGS) entry which is preliminary data.</text>
</comment>
<evidence type="ECO:0000259" key="2">
    <source>
        <dbReference type="Pfam" id="PF00589"/>
    </source>
</evidence>
<dbReference type="EMBL" id="AMCI01004017">
    <property type="protein sequence ID" value="EJW98988.1"/>
    <property type="molecule type" value="Genomic_DNA"/>
</dbReference>
<organism evidence="3">
    <name type="scientific">gut metagenome</name>
    <dbReference type="NCBI Taxonomy" id="749906"/>
    <lineage>
        <taxon>unclassified sequences</taxon>
        <taxon>metagenomes</taxon>
        <taxon>organismal metagenomes</taxon>
    </lineage>
</organism>
<proteinExistence type="predicted"/>
<dbReference type="SUPFAM" id="SSF56349">
    <property type="entry name" value="DNA breaking-rejoining enzymes"/>
    <property type="match status" value="1"/>
</dbReference>
<name>J9FWR9_9ZZZZ</name>
<dbReference type="GO" id="GO:0015074">
    <property type="term" value="P:DNA integration"/>
    <property type="evidence" value="ECO:0007669"/>
    <property type="project" value="InterPro"/>
</dbReference>
<dbReference type="InterPro" id="IPR013762">
    <property type="entry name" value="Integrase-like_cat_sf"/>
</dbReference>
<reference evidence="3" key="1">
    <citation type="journal article" date="2012" name="PLoS ONE">
        <title>Gene sets for utilization of primary and secondary nutrition supplies in the distal gut of endangered iberian lynx.</title>
        <authorList>
            <person name="Alcaide M."/>
            <person name="Messina E."/>
            <person name="Richter M."/>
            <person name="Bargiela R."/>
            <person name="Peplies J."/>
            <person name="Huws S.A."/>
            <person name="Newbold C.J."/>
            <person name="Golyshin P.N."/>
            <person name="Simon M.A."/>
            <person name="Lopez G."/>
            <person name="Yakimov M.M."/>
            <person name="Ferrer M."/>
        </authorList>
    </citation>
    <scope>NUCLEOTIDE SEQUENCE</scope>
</reference>
<dbReference type="PANTHER" id="PTHR30349:SF64">
    <property type="entry name" value="PROPHAGE INTEGRASE INTD-RELATED"/>
    <property type="match status" value="1"/>
</dbReference>
<dbReference type="InterPro" id="IPR002104">
    <property type="entry name" value="Integrase_catalytic"/>
</dbReference>
<dbReference type="Gene3D" id="1.10.443.10">
    <property type="entry name" value="Intergrase catalytic core"/>
    <property type="match status" value="1"/>
</dbReference>
<evidence type="ECO:0000256" key="1">
    <source>
        <dbReference type="ARBA" id="ARBA00023172"/>
    </source>
</evidence>
<dbReference type="GO" id="GO:0003677">
    <property type="term" value="F:DNA binding"/>
    <property type="evidence" value="ECO:0007669"/>
    <property type="project" value="InterPro"/>
</dbReference>
<feature type="domain" description="Tyr recombinase" evidence="2">
    <location>
        <begin position="188"/>
        <end position="323"/>
    </location>
</feature>
<dbReference type="AlphaFoldDB" id="J9FWR9"/>
<keyword evidence="1" id="KW-0233">DNA recombination</keyword>
<dbReference type="InterPro" id="IPR011010">
    <property type="entry name" value="DNA_brk_join_enz"/>
</dbReference>
<sequence length="339" mass="38326">MGDRGTPSIINHLNETIMTLNEMNVIVFKGKLSLVGLERMKNAGVLPKLHDIASSDLKTIREVTNEWKSTFVGRFVFKNPRYYGLIERVTKAIGKIPEWEDFTKQNIDSIIEMFQQGAPSSARTYLAMMKSVLNDAKDEVELPYARFSERMSMKATPSVGVYLNMGELKRLEEYKPESESERIILAQFLCGCYTGARHSDILQMSVDNITDGFLTYVSQKTKIQATVEAKPSLVKLLPVAGRHVYCDSVFNETIRTICEKVGIDEQTKVFRKGRYETGPKWMFVASHTARRSFATNLALLDVPILQISKRMGHASTEQSCRYIVSGTTKLDKGAMKFFS</sequence>
<evidence type="ECO:0000313" key="3">
    <source>
        <dbReference type="EMBL" id="EJW98988.1"/>
    </source>
</evidence>
<protein>
    <submittedName>
        <fullName evidence="3">Tyrosine type site-specific recombinase</fullName>
    </submittedName>
</protein>
<dbReference type="InterPro" id="IPR050090">
    <property type="entry name" value="Tyrosine_recombinase_XerCD"/>
</dbReference>
<dbReference type="GO" id="GO:0006310">
    <property type="term" value="P:DNA recombination"/>
    <property type="evidence" value="ECO:0007669"/>
    <property type="project" value="UniProtKB-KW"/>
</dbReference>
<accession>J9FWR9</accession>
<dbReference type="PANTHER" id="PTHR30349">
    <property type="entry name" value="PHAGE INTEGRASE-RELATED"/>
    <property type="match status" value="1"/>
</dbReference>
<gene>
    <name evidence="3" type="ORF">EVA_12914</name>
</gene>